<sequence>MLKAKVVTFYGGISKTATALGVTHSAVCQWGEVIPEKQALYIERLTDGRLKYDASLYHKNINPTTQQ</sequence>
<organism evidence="1 2">
    <name type="scientific">Klebsiella pneumoniae</name>
    <dbReference type="NCBI Taxonomy" id="573"/>
    <lineage>
        <taxon>Bacteria</taxon>
        <taxon>Pseudomonadati</taxon>
        <taxon>Pseudomonadota</taxon>
        <taxon>Gammaproteobacteria</taxon>
        <taxon>Enterobacterales</taxon>
        <taxon>Enterobacteriaceae</taxon>
        <taxon>Klebsiella/Raoultella group</taxon>
        <taxon>Klebsiella</taxon>
        <taxon>Klebsiella pneumoniae complex</taxon>
    </lineage>
</organism>
<evidence type="ECO:0000313" key="2">
    <source>
        <dbReference type="Proteomes" id="UP000234439"/>
    </source>
</evidence>
<proteinExistence type="predicted"/>
<name>A0A9Q6A3M3_KLEPN</name>
<dbReference type="RefSeq" id="WP_102017111.1">
    <property type="nucleotide sequence ID" value="NZ_NCMJ01000019.1"/>
</dbReference>
<accession>A0A9Q6A3M3</accession>
<dbReference type="EMBL" id="NCMJ01000019">
    <property type="protein sequence ID" value="PLE29192.1"/>
    <property type="molecule type" value="Genomic_DNA"/>
</dbReference>
<evidence type="ECO:0000313" key="1">
    <source>
        <dbReference type="EMBL" id="PLE29192.1"/>
    </source>
</evidence>
<protein>
    <recommendedName>
        <fullName evidence="3">DNA-binding transcriptional regulator DicC</fullName>
    </recommendedName>
</protein>
<dbReference type="Pfam" id="PF14549">
    <property type="entry name" value="P22_Cro"/>
    <property type="match status" value="1"/>
</dbReference>
<dbReference type="Proteomes" id="UP000234439">
    <property type="component" value="Unassembled WGS sequence"/>
</dbReference>
<reference evidence="1 2" key="1">
    <citation type="journal article" date="2017" name="J. Infect. Dis.">
        <title>An Analysis of the Epidemic of Klebsiella pneumoniae Carbapenemase-Producing K. pneumoniae: Convergence of Two Evolutionary Mechanisms Creates the Perfect Storm.</title>
        <authorList>
            <person name="Rojas L.J."/>
            <person name="Weinstock G.M."/>
            <person name="De La Cadena E."/>
            <person name="Diaz L."/>
            <person name="Rios R."/>
            <person name="Hanson B.M."/>
            <person name="Brown J.S."/>
            <person name="Vats P."/>
            <person name="Phillips D.S."/>
            <person name="Nguyen H."/>
            <person name="Hujer K.M."/>
            <person name="Correa A."/>
            <person name="Adams M.D."/>
            <person name="Perez F."/>
            <person name="Sodergren E."/>
            <person name="Narechania A."/>
            <person name="Planet P.J."/>
            <person name="Villegas M.V."/>
            <person name="Bonomo R.A."/>
            <person name="Arias C.A."/>
        </authorList>
    </citation>
    <scope>NUCLEOTIDE SEQUENCE [LARGE SCALE GENOMIC DNA]</scope>
    <source>
        <strain evidence="1 2">COL-Kpn30</strain>
    </source>
</reference>
<dbReference type="InterPro" id="IPR010982">
    <property type="entry name" value="Lambda_DNA-bd_dom_sf"/>
</dbReference>
<evidence type="ECO:0008006" key="3">
    <source>
        <dbReference type="Google" id="ProtNLM"/>
    </source>
</evidence>
<gene>
    <name evidence="1" type="ORF">B6I68_03110</name>
</gene>
<dbReference type="SUPFAM" id="SSF47413">
    <property type="entry name" value="lambda repressor-like DNA-binding domains"/>
    <property type="match status" value="1"/>
</dbReference>
<dbReference type="AlphaFoldDB" id="A0A9Q6A3M3"/>
<dbReference type="GO" id="GO:0003677">
    <property type="term" value="F:DNA binding"/>
    <property type="evidence" value="ECO:0007669"/>
    <property type="project" value="InterPro"/>
</dbReference>
<dbReference type="Gene3D" id="1.10.260.40">
    <property type="entry name" value="lambda repressor-like DNA-binding domains"/>
    <property type="match status" value="1"/>
</dbReference>
<comment type="caution">
    <text evidence="1">The sequence shown here is derived from an EMBL/GenBank/DDBJ whole genome shotgun (WGS) entry which is preliminary data.</text>
</comment>